<dbReference type="Pfam" id="PF07039">
    <property type="entry name" value="SGF29_Tudor"/>
    <property type="match status" value="1"/>
</dbReference>
<dbReference type="CDD" id="cd20393">
    <property type="entry name" value="Tudor_SGF29_rpt1"/>
    <property type="match status" value="1"/>
</dbReference>
<keyword evidence="8" id="KW-1185">Reference proteome</keyword>
<dbReference type="OrthoDB" id="10265994at2759"/>
<dbReference type="PROSITE" id="PS51518">
    <property type="entry name" value="SGF29_C"/>
    <property type="match status" value="1"/>
</dbReference>
<evidence type="ECO:0000256" key="4">
    <source>
        <dbReference type="ARBA" id="ARBA00023242"/>
    </source>
</evidence>
<sequence>MDRKSRTSRSASLEETNEELSLWKEICTSLMKLEGIQHEAGQVITNINKVHTSGSLENGGIANGLQRLKDCYKSGITLSSSEIKQVNPSPPSSTSTTRLILLFVNRTIKDIIEKVSVLIALRDASEYSVIDGKRKKRRHEPDDRSSVNASSTPAVPIPSKKIKTNHTLPVGTLVAARQPTQKDARNDEWILARVLQFHPDKNKYHVEDVDRDDFGETQHYMLLPRQLIPIPDRNDHRPEYPTGRHVLALYPGTTCFYKAIVVVPPSKNKDVVGTYKVQFEDDNNEIKYANPEHVLETPKIAK</sequence>
<feature type="region of interest" description="Disordered" evidence="5">
    <location>
        <begin position="131"/>
        <end position="162"/>
    </location>
</feature>
<evidence type="ECO:0000256" key="3">
    <source>
        <dbReference type="ARBA" id="ARBA00023163"/>
    </source>
</evidence>
<protein>
    <recommendedName>
        <fullName evidence="6">SGF29 C-terminal domain-containing protein</fullName>
    </recommendedName>
</protein>
<dbReference type="PANTHER" id="PTHR21539">
    <property type="entry name" value="SAGA-ASSOCIATED FACTOR 29"/>
    <property type="match status" value="1"/>
</dbReference>
<dbReference type="FunCoup" id="A0A168M845">
    <property type="interactions" value="18"/>
</dbReference>
<comment type="subcellular location">
    <subcellularLocation>
        <location evidence="1">Nucleus</location>
    </subcellularLocation>
</comment>
<dbReference type="EMBL" id="LT552047">
    <property type="protein sequence ID" value="SAL98106.1"/>
    <property type="molecule type" value="Genomic_DNA"/>
</dbReference>
<dbReference type="CDD" id="cd20394">
    <property type="entry name" value="Tudor_SGF29_rpt2"/>
    <property type="match status" value="1"/>
</dbReference>
<dbReference type="GO" id="GO:0000124">
    <property type="term" value="C:SAGA complex"/>
    <property type="evidence" value="ECO:0007669"/>
    <property type="project" value="InterPro"/>
</dbReference>
<evidence type="ECO:0000256" key="2">
    <source>
        <dbReference type="ARBA" id="ARBA00023015"/>
    </source>
</evidence>
<reference evidence="7" key="1">
    <citation type="submission" date="2016-04" db="EMBL/GenBank/DDBJ databases">
        <authorList>
            <person name="Evans L.H."/>
            <person name="Alamgir A."/>
            <person name="Owens N."/>
            <person name="Weber N.D."/>
            <person name="Virtaneva K."/>
            <person name="Barbian K."/>
            <person name="Babar A."/>
            <person name="Rosenke K."/>
        </authorList>
    </citation>
    <scope>NUCLEOTIDE SEQUENCE [LARGE SCALE GENOMIC DNA]</scope>
    <source>
        <strain evidence="7">CBS 101.48</strain>
    </source>
</reference>
<evidence type="ECO:0000256" key="5">
    <source>
        <dbReference type="SAM" id="MobiDB-lite"/>
    </source>
</evidence>
<dbReference type="GO" id="GO:0005634">
    <property type="term" value="C:nucleus"/>
    <property type="evidence" value="ECO:0007669"/>
    <property type="project" value="UniProtKB-SubCell"/>
</dbReference>
<evidence type="ECO:0000313" key="7">
    <source>
        <dbReference type="EMBL" id="SAL98106.1"/>
    </source>
</evidence>
<evidence type="ECO:0000313" key="8">
    <source>
        <dbReference type="Proteomes" id="UP000078561"/>
    </source>
</evidence>
<name>A0A168M845_ABSGL</name>
<dbReference type="STRING" id="4829.A0A168M845"/>
<keyword evidence="2" id="KW-0805">Transcription regulation</keyword>
<dbReference type="AlphaFoldDB" id="A0A168M845"/>
<keyword evidence="3" id="KW-0804">Transcription</keyword>
<dbReference type="Gene3D" id="2.30.30.140">
    <property type="match status" value="2"/>
</dbReference>
<feature type="domain" description="SGF29 C-terminal" evidence="6">
    <location>
        <begin position="164"/>
        <end position="302"/>
    </location>
</feature>
<keyword evidence="4" id="KW-0539">Nucleus</keyword>
<evidence type="ECO:0000256" key="1">
    <source>
        <dbReference type="ARBA" id="ARBA00004123"/>
    </source>
</evidence>
<evidence type="ECO:0000259" key="6">
    <source>
        <dbReference type="PROSITE" id="PS51518"/>
    </source>
</evidence>
<accession>A0A168M845</accession>
<dbReference type="OMA" id="ARNDEWI"/>
<dbReference type="InterPro" id="IPR010750">
    <property type="entry name" value="SGF29_tudor-like_dom"/>
</dbReference>
<dbReference type="InParanoid" id="A0A168M845"/>
<gene>
    <name evidence="7" type="primary">ABSGL_03633.1 scaffold 4609</name>
</gene>
<dbReference type="InterPro" id="IPR047288">
    <property type="entry name" value="Tudor_SGF29_rpt1"/>
</dbReference>
<dbReference type="InterPro" id="IPR037802">
    <property type="entry name" value="SGF29"/>
</dbReference>
<proteinExistence type="predicted"/>
<organism evidence="7">
    <name type="scientific">Absidia glauca</name>
    <name type="common">Pin mould</name>
    <dbReference type="NCBI Taxonomy" id="4829"/>
    <lineage>
        <taxon>Eukaryota</taxon>
        <taxon>Fungi</taxon>
        <taxon>Fungi incertae sedis</taxon>
        <taxon>Mucoromycota</taxon>
        <taxon>Mucoromycotina</taxon>
        <taxon>Mucoromycetes</taxon>
        <taxon>Mucorales</taxon>
        <taxon>Cunninghamellaceae</taxon>
        <taxon>Absidia</taxon>
    </lineage>
</organism>
<dbReference type="PANTHER" id="PTHR21539:SF0">
    <property type="entry name" value="SAGA-ASSOCIATED FACTOR 29"/>
    <property type="match status" value="1"/>
</dbReference>
<dbReference type="Proteomes" id="UP000078561">
    <property type="component" value="Unassembled WGS sequence"/>
</dbReference>
<dbReference type="InterPro" id="IPR047287">
    <property type="entry name" value="Tudor_SGF29_rpt2"/>
</dbReference>